<evidence type="ECO:0000256" key="1">
    <source>
        <dbReference type="SAM" id="SignalP"/>
    </source>
</evidence>
<evidence type="ECO:0000313" key="2">
    <source>
        <dbReference type="EMBL" id="KAF6232390.1"/>
    </source>
</evidence>
<feature type="chain" id="PRO_5034134941" evidence="1">
    <location>
        <begin position="18"/>
        <end position="166"/>
    </location>
</feature>
<dbReference type="AlphaFoldDB" id="A0A8H6FPP6"/>
<dbReference type="RefSeq" id="XP_037161819.1">
    <property type="nucleotide sequence ID" value="XM_037311385.1"/>
</dbReference>
<evidence type="ECO:0000313" key="3">
    <source>
        <dbReference type="Proteomes" id="UP000578531"/>
    </source>
</evidence>
<accession>A0A8H6FPP6</accession>
<dbReference type="Proteomes" id="UP000578531">
    <property type="component" value="Unassembled WGS sequence"/>
</dbReference>
<dbReference type="GeneID" id="59291146"/>
<reference evidence="2 3" key="1">
    <citation type="journal article" date="2020" name="Genomics">
        <title>Complete, high-quality genomes from long-read metagenomic sequencing of two wolf lichen thalli reveals enigmatic genome architecture.</title>
        <authorList>
            <person name="McKenzie S.K."/>
            <person name="Walston R.F."/>
            <person name="Allen J.L."/>
        </authorList>
    </citation>
    <scope>NUCLEOTIDE SEQUENCE [LARGE SCALE GENOMIC DNA]</scope>
    <source>
        <strain evidence="2">WasteWater2</strain>
    </source>
</reference>
<gene>
    <name evidence="2" type="ORF">HO173_009495</name>
</gene>
<proteinExistence type="predicted"/>
<sequence>MFTKALLLLALSLTTLSLPTTNESLEKRSTKAWIGCFEETDEYCQNGVFNDAHPRPKLGGMNYEDCLEFTPTTQRFGGVGAMAGGYVRASILTRSQVVQARLPGTVETGVTPGFVWLSVGRSRAFSILDRGDVSSDTVCCILHAILDFKRRPVRDLCVVDQVTRVA</sequence>
<organism evidence="2 3">
    <name type="scientific">Letharia columbiana</name>
    <dbReference type="NCBI Taxonomy" id="112416"/>
    <lineage>
        <taxon>Eukaryota</taxon>
        <taxon>Fungi</taxon>
        <taxon>Dikarya</taxon>
        <taxon>Ascomycota</taxon>
        <taxon>Pezizomycotina</taxon>
        <taxon>Lecanoromycetes</taxon>
        <taxon>OSLEUM clade</taxon>
        <taxon>Lecanoromycetidae</taxon>
        <taxon>Lecanorales</taxon>
        <taxon>Lecanorineae</taxon>
        <taxon>Parmeliaceae</taxon>
        <taxon>Letharia</taxon>
    </lineage>
</organism>
<keyword evidence="1" id="KW-0732">Signal</keyword>
<feature type="signal peptide" evidence="1">
    <location>
        <begin position="1"/>
        <end position="17"/>
    </location>
</feature>
<comment type="caution">
    <text evidence="2">The sequence shown here is derived from an EMBL/GenBank/DDBJ whole genome shotgun (WGS) entry which is preliminary data.</text>
</comment>
<name>A0A8H6FPP6_9LECA</name>
<keyword evidence="3" id="KW-1185">Reference proteome</keyword>
<dbReference type="EMBL" id="JACCJC010000049">
    <property type="protein sequence ID" value="KAF6232390.1"/>
    <property type="molecule type" value="Genomic_DNA"/>
</dbReference>
<protein>
    <submittedName>
        <fullName evidence="2">Uncharacterized protein</fullName>
    </submittedName>
</protein>